<proteinExistence type="predicted"/>
<gene>
    <name evidence="1" type="ORF">MM415A02525_0010</name>
</gene>
<reference evidence="1" key="1">
    <citation type="submission" date="2020-03" db="EMBL/GenBank/DDBJ databases">
        <title>The deep terrestrial virosphere.</title>
        <authorList>
            <person name="Holmfeldt K."/>
            <person name="Nilsson E."/>
            <person name="Simone D."/>
            <person name="Lopez-Fernandez M."/>
            <person name="Wu X."/>
            <person name="de Brujin I."/>
            <person name="Lundin D."/>
            <person name="Andersson A."/>
            <person name="Bertilsson S."/>
            <person name="Dopson M."/>
        </authorList>
    </citation>
    <scope>NUCLEOTIDE SEQUENCE</scope>
    <source>
        <strain evidence="1">MM415A02525</strain>
    </source>
</reference>
<sequence length="98" mass="10889">MGDTKKSLQLVPKGNKKLVTQTKTIEVTQEMIQKKVHELCKMLESYEGGRESAAAYACFEIVAYSSCSQFEALGILADTMAEYKKTSDEIAEEEGETK</sequence>
<dbReference type="EMBL" id="MT141996">
    <property type="protein sequence ID" value="QJA73028.1"/>
    <property type="molecule type" value="Genomic_DNA"/>
</dbReference>
<name>A0A6M3JUH1_9ZZZZ</name>
<protein>
    <submittedName>
        <fullName evidence="1">Uncharacterized protein</fullName>
    </submittedName>
</protein>
<dbReference type="AlphaFoldDB" id="A0A6M3JUH1"/>
<evidence type="ECO:0000313" key="1">
    <source>
        <dbReference type="EMBL" id="QJA73028.1"/>
    </source>
</evidence>
<organism evidence="1">
    <name type="scientific">viral metagenome</name>
    <dbReference type="NCBI Taxonomy" id="1070528"/>
    <lineage>
        <taxon>unclassified sequences</taxon>
        <taxon>metagenomes</taxon>
        <taxon>organismal metagenomes</taxon>
    </lineage>
</organism>
<accession>A0A6M3JUH1</accession>